<evidence type="ECO:0000256" key="2">
    <source>
        <dbReference type="SAM" id="MobiDB-lite"/>
    </source>
</evidence>
<dbReference type="PANTHER" id="PTHR12184">
    <property type="entry name" value="UBIQUINOL-CYTOCHROME C REDUCTASE COMPLEX ASSEMBLY FACTOR 1 FAMILY MEMBER"/>
    <property type="match status" value="1"/>
</dbReference>
<feature type="domain" description="Ubiquinol-cytochrome c chaperone" evidence="3">
    <location>
        <begin position="154"/>
        <end position="289"/>
    </location>
</feature>
<evidence type="ECO:0000256" key="1">
    <source>
        <dbReference type="ARBA" id="ARBA00006407"/>
    </source>
</evidence>
<protein>
    <recommendedName>
        <fullName evidence="3">Ubiquinol-cytochrome c chaperone domain-containing protein</fullName>
    </recommendedName>
</protein>
<dbReference type="Pfam" id="PF03981">
    <property type="entry name" value="Ubiq_cyt_C_chap"/>
    <property type="match status" value="1"/>
</dbReference>
<dbReference type="AlphaFoldDB" id="A0AAN6T6A3"/>
<dbReference type="PANTHER" id="PTHR12184:SF1">
    <property type="entry name" value="UBIQUINOL-CYTOCHROME-C REDUCTASE COMPLEX ASSEMBLY FACTOR 1"/>
    <property type="match status" value="1"/>
</dbReference>
<accession>A0AAN6T6A3</accession>
<dbReference type="EMBL" id="MU863624">
    <property type="protein sequence ID" value="KAK4106765.1"/>
    <property type="molecule type" value="Genomic_DNA"/>
</dbReference>
<dbReference type="GO" id="GO:0034551">
    <property type="term" value="P:mitochondrial respiratory chain complex III assembly"/>
    <property type="evidence" value="ECO:0007669"/>
    <property type="project" value="TreeGrafter"/>
</dbReference>
<gene>
    <name evidence="4" type="ORF">N658DRAFT_555563</name>
</gene>
<evidence type="ECO:0000313" key="4">
    <source>
        <dbReference type="EMBL" id="KAK4106765.1"/>
    </source>
</evidence>
<comment type="caution">
    <text evidence="4">The sequence shown here is derived from an EMBL/GenBank/DDBJ whole genome shotgun (WGS) entry which is preliminary data.</text>
</comment>
<dbReference type="InterPro" id="IPR021150">
    <property type="entry name" value="Ubiq_cyt_c_chap"/>
</dbReference>
<proteinExistence type="inferred from homology"/>
<evidence type="ECO:0000313" key="5">
    <source>
        <dbReference type="Proteomes" id="UP001305647"/>
    </source>
</evidence>
<keyword evidence="5" id="KW-1185">Reference proteome</keyword>
<organism evidence="4 5">
    <name type="scientific">Parathielavia hyrcaniae</name>
    <dbReference type="NCBI Taxonomy" id="113614"/>
    <lineage>
        <taxon>Eukaryota</taxon>
        <taxon>Fungi</taxon>
        <taxon>Dikarya</taxon>
        <taxon>Ascomycota</taxon>
        <taxon>Pezizomycotina</taxon>
        <taxon>Sordariomycetes</taxon>
        <taxon>Sordariomycetidae</taxon>
        <taxon>Sordariales</taxon>
        <taxon>Chaetomiaceae</taxon>
        <taxon>Parathielavia</taxon>
    </lineage>
</organism>
<dbReference type="InterPro" id="IPR007129">
    <property type="entry name" value="Ubiqinol_cyt_c_chaperone_CPB3"/>
</dbReference>
<dbReference type="Proteomes" id="UP001305647">
    <property type="component" value="Unassembled WGS sequence"/>
</dbReference>
<evidence type="ECO:0000259" key="3">
    <source>
        <dbReference type="Pfam" id="PF03981"/>
    </source>
</evidence>
<reference evidence="4" key="1">
    <citation type="journal article" date="2023" name="Mol. Phylogenet. Evol.">
        <title>Genome-scale phylogeny and comparative genomics of the fungal order Sordariales.</title>
        <authorList>
            <person name="Hensen N."/>
            <person name="Bonometti L."/>
            <person name="Westerberg I."/>
            <person name="Brannstrom I.O."/>
            <person name="Guillou S."/>
            <person name="Cros-Aarteil S."/>
            <person name="Calhoun S."/>
            <person name="Haridas S."/>
            <person name="Kuo A."/>
            <person name="Mondo S."/>
            <person name="Pangilinan J."/>
            <person name="Riley R."/>
            <person name="LaButti K."/>
            <person name="Andreopoulos B."/>
            <person name="Lipzen A."/>
            <person name="Chen C."/>
            <person name="Yan M."/>
            <person name="Daum C."/>
            <person name="Ng V."/>
            <person name="Clum A."/>
            <person name="Steindorff A."/>
            <person name="Ohm R.A."/>
            <person name="Martin F."/>
            <person name="Silar P."/>
            <person name="Natvig D.O."/>
            <person name="Lalanne C."/>
            <person name="Gautier V."/>
            <person name="Ament-Velasquez S.L."/>
            <person name="Kruys A."/>
            <person name="Hutchinson M.I."/>
            <person name="Powell A.J."/>
            <person name="Barry K."/>
            <person name="Miller A.N."/>
            <person name="Grigoriev I.V."/>
            <person name="Debuchy R."/>
            <person name="Gladieux P."/>
            <person name="Hiltunen Thoren M."/>
            <person name="Johannesson H."/>
        </authorList>
    </citation>
    <scope>NUCLEOTIDE SEQUENCE</scope>
    <source>
        <strain evidence="4">CBS 757.83</strain>
    </source>
</reference>
<comment type="similarity">
    <text evidence="1">Belongs to the CBP3 family.</text>
</comment>
<name>A0AAN6T6A3_9PEZI</name>
<feature type="region of interest" description="Disordered" evidence="2">
    <location>
        <begin position="58"/>
        <end position="79"/>
    </location>
</feature>
<reference evidence="4" key="2">
    <citation type="submission" date="2023-05" db="EMBL/GenBank/DDBJ databases">
        <authorList>
            <consortium name="Lawrence Berkeley National Laboratory"/>
            <person name="Steindorff A."/>
            <person name="Hensen N."/>
            <person name="Bonometti L."/>
            <person name="Westerberg I."/>
            <person name="Brannstrom I.O."/>
            <person name="Guillou S."/>
            <person name="Cros-Aarteil S."/>
            <person name="Calhoun S."/>
            <person name="Haridas S."/>
            <person name="Kuo A."/>
            <person name="Mondo S."/>
            <person name="Pangilinan J."/>
            <person name="Riley R."/>
            <person name="Labutti K."/>
            <person name="Andreopoulos B."/>
            <person name="Lipzen A."/>
            <person name="Chen C."/>
            <person name="Yanf M."/>
            <person name="Daum C."/>
            <person name="Ng V."/>
            <person name="Clum A."/>
            <person name="Ohm R."/>
            <person name="Martin F."/>
            <person name="Silar P."/>
            <person name="Natvig D."/>
            <person name="Lalanne C."/>
            <person name="Gautier V."/>
            <person name="Ament-Velasquez S.L."/>
            <person name="Kruys A."/>
            <person name="Hutchinson M.I."/>
            <person name="Powell A.J."/>
            <person name="Barry K."/>
            <person name="Miller A.N."/>
            <person name="Grigoriev I.V."/>
            <person name="Debuchy R."/>
            <person name="Gladieux P."/>
            <person name="Thoren M.H."/>
            <person name="Johannesson H."/>
        </authorList>
    </citation>
    <scope>NUCLEOTIDE SEQUENCE</scope>
    <source>
        <strain evidence="4">CBS 757.83</strain>
    </source>
</reference>
<sequence length="325" mass="35973">MACRTCSAGLGRLPKRIVVPFGQIYPECRSIKTPFLCAAATTTTTTTTSSLPSALRYAARPNNTPSRTSRRALHTTQSRQKTDLKQLLIGRVAQSLASGQSSYYIFNATEKLYKACAAQADYAIDPADRKAGKLQTTADGEEIGVSKGGRWHSDLDLLPTFSTWAHVTMLHMYLLVVRFRCLDPAAQQAWQAQLVDHFFVQAEVKMEDVHDLTSRMIRQRYLKDLFVQWRGLILAYDEGIVKGDAMLASAVWRNLFKAREDVDLRALAAVVAAMRAGLSKLGEMADDAVELHAAEAFPSLSDMFRDVDLPAASMRAPFEQAGIRP</sequence>
<dbReference type="GO" id="GO:0005739">
    <property type="term" value="C:mitochondrion"/>
    <property type="evidence" value="ECO:0007669"/>
    <property type="project" value="TreeGrafter"/>
</dbReference>